<gene>
    <name evidence="2" type="ORF">NTJ_00142</name>
</gene>
<dbReference type="InterPro" id="IPR029058">
    <property type="entry name" value="AB_hydrolase_fold"/>
</dbReference>
<proteinExistence type="predicted"/>
<dbReference type="SUPFAM" id="SSF53474">
    <property type="entry name" value="alpha/beta-Hydrolases"/>
    <property type="match status" value="1"/>
</dbReference>
<name>A0ABN7AAR8_9HEMI</name>
<dbReference type="PANTHER" id="PTHR11005">
    <property type="entry name" value="LYSOSOMAL ACID LIPASE-RELATED"/>
    <property type="match status" value="1"/>
</dbReference>
<dbReference type="InterPro" id="IPR006693">
    <property type="entry name" value="AB_hydrolase_lipase"/>
</dbReference>
<dbReference type="EMBL" id="AP028909">
    <property type="protein sequence ID" value="BES87337.1"/>
    <property type="molecule type" value="Genomic_DNA"/>
</dbReference>
<organism evidence="2 3">
    <name type="scientific">Nesidiocoris tenuis</name>
    <dbReference type="NCBI Taxonomy" id="355587"/>
    <lineage>
        <taxon>Eukaryota</taxon>
        <taxon>Metazoa</taxon>
        <taxon>Ecdysozoa</taxon>
        <taxon>Arthropoda</taxon>
        <taxon>Hexapoda</taxon>
        <taxon>Insecta</taxon>
        <taxon>Pterygota</taxon>
        <taxon>Neoptera</taxon>
        <taxon>Paraneoptera</taxon>
        <taxon>Hemiptera</taxon>
        <taxon>Heteroptera</taxon>
        <taxon>Panheteroptera</taxon>
        <taxon>Cimicomorpha</taxon>
        <taxon>Miridae</taxon>
        <taxon>Dicyphina</taxon>
        <taxon>Nesidiocoris</taxon>
    </lineage>
</organism>
<dbReference type="Proteomes" id="UP001307889">
    <property type="component" value="Chromosome 1"/>
</dbReference>
<protein>
    <submittedName>
        <fullName evidence="2">Lipase, family member</fullName>
    </submittedName>
</protein>
<accession>A0ABN7AAR8</accession>
<evidence type="ECO:0000313" key="3">
    <source>
        <dbReference type="Proteomes" id="UP001307889"/>
    </source>
</evidence>
<evidence type="ECO:0000259" key="1">
    <source>
        <dbReference type="Pfam" id="PF04083"/>
    </source>
</evidence>
<evidence type="ECO:0000313" key="2">
    <source>
        <dbReference type="EMBL" id="BES87337.1"/>
    </source>
</evidence>
<feature type="domain" description="Partial AB-hydrolase lipase" evidence="1">
    <location>
        <begin position="2"/>
        <end position="62"/>
    </location>
</feature>
<sequence length="86" mass="9883">MAEFVMAKGYPLEEYLVVTEDGYILTLFRIPYGRNRSLAAAVKRTVILQHGLFSTSTCYVISSPEKGLGKYLYPHQRSLIYYQKIN</sequence>
<reference evidence="2 3" key="1">
    <citation type="submission" date="2023-09" db="EMBL/GenBank/DDBJ databases">
        <title>Nesidiocoris tenuis whole genome shotgun sequence.</title>
        <authorList>
            <person name="Shibata T."/>
            <person name="Shimoda M."/>
            <person name="Kobayashi T."/>
            <person name="Uehara T."/>
        </authorList>
    </citation>
    <scope>NUCLEOTIDE SEQUENCE [LARGE SCALE GENOMIC DNA]</scope>
    <source>
        <strain evidence="2 3">Japan</strain>
    </source>
</reference>
<dbReference type="Pfam" id="PF04083">
    <property type="entry name" value="Abhydro_lipase"/>
    <property type="match status" value="1"/>
</dbReference>
<keyword evidence="3" id="KW-1185">Reference proteome</keyword>
<dbReference type="Gene3D" id="3.40.50.1820">
    <property type="entry name" value="alpha/beta hydrolase"/>
    <property type="match status" value="1"/>
</dbReference>